<accession>A0ACC0A081</accession>
<evidence type="ECO:0000313" key="1">
    <source>
        <dbReference type="EMBL" id="KAI5653372.1"/>
    </source>
</evidence>
<keyword evidence="2" id="KW-1185">Reference proteome</keyword>
<dbReference type="Proteomes" id="UP001060085">
    <property type="component" value="Linkage Group LG07"/>
</dbReference>
<evidence type="ECO:0000313" key="2">
    <source>
        <dbReference type="Proteomes" id="UP001060085"/>
    </source>
</evidence>
<name>A0ACC0A081_CATRO</name>
<protein>
    <submittedName>
        <fullName evidence="1">Uncharacterized protein</fullName>
    </submittedName>
</protein>
<sequence length="99" mass="11328">MDLVLSSTYNVNVSEDHSTRGHSQDYGENSNVGQAYYGRFITNPTRCFKCNGVEHIAINCPTKRTLVFCEDLNGWIEKDEDDLVKKFKELPLLKPMRNA</sequence>
<reference evidence="2" key="1">
    <citation type="journal article" date="2023" name="Nat. Plants">
        <title>Single-cell RNA sequencing provides a high-resolution roadmap for understanding the multicellular compartmentation of specialized metabolism.</title>
        <authorList>
            <person name="Sun S."/>
            <person name="Shen X."/>
            <person name="Li Y."/>
            <person name="Li Y."/>
            <person name="Wang S."/>
            <person name="Li R."/>
            <person name="Zhang H."/>
            <person name="Shen G."/>
            <person name="Guo B."/>
            <person name="Wei J."/>
            <person name="Xu J."/>
            <person name="St-Pierre B."/>
            <person name="Chen S."/>
            <person name="Sun C."/>
        </authorList>
    </citation>
    <scope>NUCLEOTIDE SEQUENCE [LARGE SCALE GENOMIC DNA]</scope>
</reference>
<gene>
    <name evidence="1" type="ORF">M9H77_30559</name>
</gene>
<dbReference type="EMBL" id="CM044707">
    <property type="protein sequence ID" value="KAI5653372.1"/>
    <property type="molecule type" value="Genomic_DNA"/>
</dbReference>
<proteinExistence type="predicted"/>
<organism evidence="1 2">
    <name type="scientific">Catharanthus roseus</name>
    <name type="common">Madagascar periwinkle</name>
    <name type="synonym">Vinca rosea</name>
    <dbReference type="NCBI Taxonomy" id="4058"/>
    <lineage>
        <taxon>Eukaryota</taxon>
        <taxon>Viridiplantae</taxon>
        <taxon>Streptophyta</taxon>
        <taxon>Embryophyta</taxon>
        <taxon>Tracheophyta</taxon>
        <taxon>Spermatophyta</taxon>
        <taxon>Magnoliopsida</taxon>
        <taxon>eudicotyledons</taxon>
        <taxon>Gunneridae</taxon>
        <taxon>Pentapetalae</taxon>
        <taxon>asterids</taxon>
        <taxon>lamiids</taxon>
        <taxon>Gentianales</taxon>
        <taxon>Apocynaceae</taxon>
        <taxon>Rauvolfioideae</taxon>
        <taxon>Vinceae</taxon>
        <taxon>Catharanthinae</taxon>
        <taxon>Catharanthus</taxon>
    </lineage>
</organism>
<comment type="caution">
    <text evidence="1">The sequence shown here is derived from an EMBL/GenBank/DDBJ whole genome shotgun (WGS) entry which is preliminary data.</text>
</comment>